<reference evidence="2 3" key="1">
    <citation type="submission" date="2015-09" db="EMBL/GenBank/DDBJ databases">
        <title>Draft genome of the parasitic nematode Teladorsagia circumcincta isolate WARC Sus (inbred).</title>
        <authorList>
            <person name="Mitreva M."/>
        </authorList>
    </citation>
    <scope>NUCLEOTIDE SEQUENCE [LARGE SCALE GENOMIC DNA]</scope>
    <source>
        <strain evidence="2 3">S</strain>
    </source>
</reference>
<dbReference type="InterPro" id="IPR011001">
    <property type="entry name" value="Saposin-like"/>
</dbReference>
<dbReference type="AlphaFoldDB" id="A0A2G9UXP6"/>
<dbReference type="SUPFAM" id="SSF47862">
    <property type="entry name" value="Saposin"/>
    <property type="match status" value="1"/>
</dbReference>
<organism evidence="2 3">
    <name type="scientific">Teladorsagia circumcincta</name>
    <name type="common">Brown stomach worm</name>
    <name type="synonym">Ostertagia circumcincta</name>
    <dbReference type="NCBI Taxonomy" id="45464"/>
    <lineage>
        <taxon>Eukaryota</taxon>
        <taxon>Metazoa</taxon>
        <taxon>Ecdysozoa</taxon>
        <taxon>Nematoda</taxon>
        <taxon>Chromadorea</taxon>
        <taxon>Rhabditida</taxon>
        <taxon>Rhabditina</taxon>
        <taxon>Rhabditomorpha</taxon>
        <taxon>Strongyloidea</taxon>
        <taxon>Trichostrongylidae</taxon>
        <taxon>Teladorsagia</taxon>
    </lineage>
</organism>
<keyword evidence="3" id="KW-1185">Reference proteome</keyword>
<feature type="chain" id="PRO_5013681633" description="Surfactant protein B" evidence="1">
    <location>
        <begin position="20"/>
        <end position="102"/>
    </location>
</feature>
<accession>A0A2G9UXP6</accession>
<proteinExistence type="predicted"/>
<evidence type="ECO:0008006" key="4">
    <source>
        <dbReference type="Google" id="ProtNLM"/>
    </source>
</evidence>
<dbReference type="EMBL" id="KZ345189">
    <property type="protein sequence ID" value="PIO75021.1"/>
    <property type="molecule type" value="Genomic_DNA"/>
</dbReference>
<evidence type="ECO:0000256" key="1">
    <source>
        <dbReference type="SAM" id="SignalP"/>
    </source>
</evidence>
<gene>
    <name evidence="2" type="ORF">TELCIR_02951</name>
</gene>
<keyword evidence="1" id="KW-0732">Signal</keyword>
<evidence type="ECO:0000313" key="3">
    <source>
        <dbReference type="Proteomes" id="UP000230423"/>
    </source>
</evidence>
<feature type="signal peptide" evidence="1">
    <location>
        <begin position="1"/>
        <end position="19"/>
    </location>
</feature>
<sequence>MKAYVLIVVFVALLNSSHGKKYRTIDFGCDDPCKSCISHLDGTKGLIKHAASEPKVKQALRTTSCGKSCFTKLCANFDNAYAKLKKGTASEEICTSVGLCQK</sequence>
<dbReference type="Proteomes" id="UP000230423">
    <property type="component" value="Unassembled WGS sequence"/>
</dbReference>
<evidence type="ECO:0000313" key="2">
    <source>
        <dbReference type="EMBL" id="PIO75021.1"/>
    </source>
</evidence>
<name>A0A2G9UXP6_TELCI</name>
<protein>
    <recommendedName>
        <fullName evidence="4">Surfactant protein B</fullName>
    </recommendedName>
</protein>